<feature type="region of interest" description="Disordered" evidence="1">
    <location>
        <begin position="1"/>
        <end position="21"/>
    </location>
</feature>
<dbReference type="Gene3D" id="3.40.50.1820">
    <property type="entry name" value="alpha/beta hydrolase"/>
    <property type="match status" value="1"/>
</dbReference>
<reference evidence="2 3" key="1">
    <citation type="submission" date="2018-04" db="EMBL/GenBank/DDBJ databases">
        <title>Cupriavidus necator CR12 genome sequencing and assembly.</title>
        <authorList>
            <person name="Ben Fekih I."/>
            <person name="Mazhar H.S."/>
            <person name="Bello S.K."/>
            <person name="Rensing C."/>
        </authorList>
    </citation>
    <scope>NUCLEOTIDE SEQUENCE [LARGE SCALE GENOMIC DNA]</scope>
    <source>
        <strain evidence="2 3">CR12</strain>
    </source>
</reference>
<accession>A0A367P6Q3</accession>
<dbReference type="Pfam" id="PF06821">
    <property type="entry name" value="Ser_hydrolase"/>
    <property type="match status" value="1"/>
</dbReference>
<feature type="compositionally biased region" description="Basic residues" evidence="1">
    <location>
        <begin position="1"/>
        <end position="11"/>
    </location>
</feature>
<comment type="caution">
    <text evidence="2">The sequence shown here is derived from an EMBL/GenBank/DDBJ whole genome shotgun (WGS) entry which is preliminary data.</text>
</comment>
<name>A0A367P6Q3_CUPNE</name>
<evidence type="ECO:0000256" key="1">
    <source>
        <dbReference type="SAM" id="MobiDB-lite"/>
    </source>
</evidence>
<dbReference type="EMBL" id="QDHA01000148">
    <property type="protein sequence ID" value="RCJ03520.1"/>
    <property type="molecule type" value="Genomic_DNA"/>
</dbReference>
<sequence>MNKMCRARHRGLPGTKLPFPSLIPARRRGTLARFGRGIQLAGDRGARLVDLGHVGHLDPASGYGPWPTTKE</sequence>
<dbReference type="RefSeq" id="WP_114136190.1">
    <property type="nucleotide sequence ID" value="NZ_CP068436.1"/>
</dbReference>
<proteinExistence type="predicted"/>
<dbReference type="InterPro" id="IPR029058">
    <property type="entry name" value="AB_hydrolase_fold"/>
</dbReference>
<dbReference type="InterPro" id="IPR010662">
    <property type="entry name" value="RBBP9/YdeN"/>
</dbReference>
<dbReference type="Proteomes" id="UP000253501">
    <property type="component" value="Unassembled WGS sequence"/>
</dbReference>
<dbReference type="GO" id="GO:0016787">
    <property type="term" value="F:hydrolase activity"/>
    <property type="evidence" value="ECO:0007669"/>
    <property type="project" value="InterPro"/>
</dbReference>
<dbReference type="AlphaFoldDB" id="A0A367P6Q3"/>
<evidence type="ECO:0000313" key="2">
    <source>
        <dbReference type="EMBL" id="RCJ03520.1"/>
    </source>
</evidence>
<evidence type="ECO:0000313" key="3">
    <source>
        <dbReference type="Proteomes" id="UP000253501"/>
    </source>
</evidence>
<protein>
    <submittedName>
        <fullName evidence="2">Uncharacterized protein</fullName>
    </submittedName>
</protein>
<organism evidence="2 3">
    <name type="scientific">Cupriavidus necator</name>
    <name type="common">Alcaligenes eutrophus</name>
    <name type="synonym">Ralstonia eutropha</name>
    <dbReference type="NCBI Taxonomy" id="106590"/>
    <lineage>
        <taxon>Bacteria</taxon>
        <taxon>Pseudomonadati</taxon>
        <taxon>Pseudomonadota</taxon>
        <taxon>Betaproteobacteria</taxon>
        <taxon>Burkholderiales</taxon>
        <taxon>Burkholderiaceae</taxon>
        <taxon>Cupriavidus</taxon>
    </lineage>
</organism>
<gene>
    <name evidence="2" type="ORF">DDK22_36740</name>
</gene>